<keyword evidence="2" id="KW-1185">Reference proteome</keyword>
<protein>
    <submittedName>
        <fullName evidence="1">Uncharacterized protein</fullName>
    </submittedName>
</protein>
<organism evidence="1 2">
    <name type="scientific">Portunus trituberculatus</name>
    <name type="common">Swimming crab</name>
    <name type="synonym">Neptunus trituberculatus</name>
    <dbReference type="NCBI Taxonomy" id="210409"/>
    <lineage>
        <taxon>Eukaryota</taxon>
        <taxon>Metazoa</taxon>
        <taxon>Ecdysozoa</taxon>
        <taxon>Arthropoda</taxon>
        <taxon>Crustacea</taxon>
        <taxon>Multicrustacea</taxon>
        <taxon>Malacostraca</taxon>
        <taxon>Eumalacostraca</taxon>
        <taxon>Eucarida</taxon>
        <taxon>Decapoda</taxon>
        <taxon>Pleocyemata</taxon>
        <taxon>Brachyura</taxon>
        <taxon>Eubrachyura</taxon>
        <taxon>Portunoidea</taxon>
        <taxon>Portunidae</taxon>
        <taxon>Portuninae</taxon>
        <taxon>Portunus</taxon>
    </lineage>
</organism>
<name>A0A5B7ICZ8_PORTR</name>
<accession>A0A5B7ICZ8</accession>
<proteinExistence type="predicted"/>
<evidence type="ECO:0000313" key="1">
    <source>
        <dbReference type="EMBL" id="MPC80065.1"/>
    </source>
</evidence>
<evidence type="ECO:0000313" key="2">
    <source>
        <dbReference type="Proteomes" id="UP000324222"/>
    </source>
</evidence>
<reference evidence="1 2" key="1">
    <citation type="submission" date="2019-05" db="EMBL/GenBank/DDBJ databases">
        <title>Another draft genome of Portunus trituberculatus and its Hox gene families provides insights of decapod evolution.</title>
        <authorList>
            <person name="Jeong J.-H."/>
            <person name="Song I."/>
            <person name="Kim S."/>
            <person name="Choi T."/>
            <person name="Kim D."/>
            <person name="Ryu S."/>
            <person name="Kim W."/>
        </authorList>
    </citation>
    <scope>NUCLEOTIDE SEQUENCE [LARGE SCALE GENOMIC DNA]</scope>
    <source>
        <tissue evidence="1">Muscle</tissue>
    </source>
</reference>
<comment type="caution">
    <text evidence="1">The sequence shown here is derived from an EMBL/GenBank/DDBJ whole genome shotgun (WGS) entry which is preliminary data.</text>
</comment>
<sequence length="98" mass="10767">MEARVAWQGIHSVNILIFPVVARRVMPAGEEECLMKRGRIKSIVSAVTQGDAGDERSREAWEHTLGVTHLPRTAHLASTSRLTHGGKDSLPADLVCRK</sequence>
<dbReference type="AlphaFoldDB" id="A0A5B7ICZ8"/>
<dbReference type="Proteomes" id="UP000324222">
    <property type="component" value="Unassembled WGS sequence"/>
</dbReference>
<gene>
    <name evidence="1" type="ORF">E2C01_074630</name>
</gene>
<dbReference type="EMBL" id="VSRR010052902">
    <property type="protein sequence ID" value="MPC80065.1"/>
    <property type="molecule type" value="Genomic_DNA"/>
</dbReference>